<reference evidence="1" key="1">
    <citation type="journal article" date="2021" name="Proc. Natl. Acad. Sci. U.S.A.">
        <title>A Catalog of Tens of Thousands of Viruses from Human Metagenomes Reveals Hidden Associations with Chronic Diseases.</title>
        <authorList>
            <person name="Tisza M.J."/>
            <person name="Buck C.B."/>
        </authorList>
    </citation>
    <scope>NUCLEOTIDE SEQUENCE</scope>
    <source>
        <strain evidence="1">CtQ091</strain>
    </source>
</reference>
<organism evidence="1">
    <name type="scientific">Siphoviridae sp. ctQ091</name>
    <dbReference type="NCBI Taxonomy" id="2825490"/>
    <lineage>
        <taxon>Viruses</taxon>
        <taxon>Duplodnaviria</taxon>
        <taxon>Heunggongvirae</taxon>
        <taxon>Uroviricota</taxon>
        <taxon>Caudoviricetes</taxon>
    </lineage>
</organism>
<proteinExistence type="predicted"/>
<protein>
    <submittedName>
        <fullName evidence="1">Uncharacterized protein</fullName>
    </submittedName>
</protein>
<name>A0A8S5NUP5_9CAUD</name>
<accession>A0A8S5NUP5</accession>
<dbReference type="EMBL" id="BK015252">
    <property type="protein sequence ID" value="DAD98092.1"/>
    <property type="molecule type" value="Genomic_DNA"/>
</dbReference>
<evidence type="ECO:0000313" key="1">
    <source>
        <dbReference type="EMBL" id="DAD98092.1"/>
    </source>
</evidence>
<sequence length="76" mass="8584">MLCYIEDHEEIAYQYAHVLVTFFTIDLDVPEALQLTRDIATESTNDIRNFGGAKAASRIDAALRRLIDRVDAKLAD</sequence>